<dbReference type="InterPro" id="IPR036047">
    <property type="entry name" value="F-box-like_dom_sf"/>
</dbReference>
<dbReference type="PROSITE" id="PS50181">
    <property type="entry name" value="FBOX"/>
    <property type="match status" value="1"/>
</dbReference>
<gene>
    <name evidence="3" type="ORF">NKR23_g884</name>
</gene>
<feature type="compositionally biased region" description="Low complexity" evidence="1">
    <location>
        <begin position="91"/>
        <end position="112"/>
    </location>
</feature>
<organism evidence="3 4">
    <name type="scientific">Pleurostoma richardsiae</name>
    <dbReference type="NCBI Taxonomy" id="41990"/>
    <lineage>
        <taxon>Eukaryota</taxon>
        <taxon>Fungi</taxon>
        <taxon>Dikarya</taxon>
        <taxon>Ascomycota</taxon>
        <taxon>Pezizomycotina</taxon>
        <taxon>Sordariomycetes</taxon>
        <taxon>Sordariomycetidae</taxon>
        <taxon>Calosphaeriales</taxon>
        <taxon>Pleurostomataceae</taxon>
        <taxon>Pleurostoma</taxon>
    </lineage>
</organism>
<feature type="compositionally biased region" description="Basic residues" evidence="1">
    <location>
        <begin position="310"/>
        <end position="323"/>
    </location>
</feature>
<dbReference type="CDD" id="cd09917">
    <property type="entry name" value="F-box_SF"/>
    <property type="match status" value="1"/>
</dbReference>
<evidence type="ECO:0000313" key="4">
    <source>
        <dbReference type="Proteomes" id="UP001174694"/>
    </source>
</evidence>
<feature type="domain" description="F-box" evidence="2">
    <location>
        <begin position="157"/>
        <end position="201"/>
    </location>
</feature>
<evidence type="ECO:0000256" key="1">
    <source>
        <dbReference type="SAM" id="MobiDB-lite"/>
    </source>
</evidence>
<protein>
    <submittedName>
        <fullName evidence="3">F-box domain containing protein</fullName>
    </submittedName>
</protein>
<sequence length="323" mass="36227">MIETLYMSQGPAYMQQGTPTESPLSPKGFMPTSPRQEFTRDEHMLMVQELNRMRGSSRTPRRSHTTHEHLHPRPPTLTVSSPRPQPQGVVPEAASPSPTASEASETSSATSSLEPAQPAVPQQERPIPRRPKLGPPRRSYSVMDYEPVPPEQRPSPSLTLEELPGEIHYAIFDFLDPIDSTCLGLTNKHFYDIHRRMYGSIPLSARRDGPNELEWAWHLAGPLWSPRPSTPGATTNTLGGDKNNLAALRVPGKGLCRKCGVSRCELHKHIQTWMPENYEYCSVRSKFVPRPGEEAKSYCYLSSPKDSHRCGRHRVKKSKPAPQ</sequence>
<dbReference type="Proteomes" id="UP001174694">
    <property type="component" value="Unassembled WGS sequence"/>
</dbReference>
<evidence type="ECO:0000313" key="3">
    <source>
        <dbReference type="EMBL" id="KAJ9156150.1"/>
    </source>
</evidence>
<keyword evidence="4" id="KW-1185">Reference proteome</keyword>
<comment type="caution">
    <text evidence="3">The sequence shown here is derived from an EMBL/GenBank/DDBJ whole genome shotgun (WGS) entry which is preliminary data.</text>
</comment>
<dbReference type="EMBL" id="JANBVO010000002">
    <property type="protein sequence ID" value="KAJ9156150.1"/>
    <property type="molecule type" value="Genomic_DNA"/>
</dbReference>
<dbReference type="AlphaFoldDB" id="A0AA38S4K1"/>
<accession>A0AA38S4K1</accession>
<dbReference type="SUPFAM" id="SSF81383">
    <property type="entry name" value="F-box domain"/>
    <property type="match status" value="1"/>
</dbReference>
<feature type="region of interest" description="Disordered" evidence="1">
    <location>
        <begin position="303"/>
        <end position="323"/>
    </location>
</feature>
<proteinExistence type="predicted"/>
<dbReference type="InterPro" id="IPR001810">
    <property type="entry name" value="F-box_dom"/>
</dbReference>
<feature type="region of interest" description="Disordered" evidence="1">
    <location>
        <begin position="1"/>
        <end position="159"/>
    </location>
</feature>
<reference evidence="3" key="1">
    <citation type="submission" date="2022-07" db="EMBL/GenBank/DDBJ databases">
        <title>Fungi with potential for degradation of polypropylene.</title>
        <authorList>
            <person name="Gostincar C."/>
        </authorList>
    </citation>
    <scope>NUCLEOTIDE SEQUENCE</scope>
    <source>
        <strain evidence="3">EXF-13308</strain>
    </source>
</reference>
<name>A0AA38S4K1_9PEZI</name>
<evidence type="ECO:0000259" key="2">
    <source>
        <dbReference type="PROSITE" id="PS50181"/>
    </source>
</evidence>